<feature type="region of interest" description="Disordered" evidence="1">
    <location>
        <begin position="143"/>
        <end position="162"/>
    </location>
</feature>
<feature type="chain" id="PRO_5045125921" evidence="2">
    <location>
        <begin position="23"/>
        <end position="256"/>
    </location>
</feature>
<feature type="compositionally biased region" description="Basic and acidic residues" evidence="1">
    <location>
        <begin position="203"/>
        <end position="220"/>
    </location>
</feature>
<keyword evidence="2" id="KW-0732">Signal</keyword>
<feature type="region of interest" description="Disordered" evidence="1">
    <location>
        <begin position="180"/>
        <end position="256"/>
    </location>
</feature>
<feature type="signal peptide" evidence="2">
    <location>
        <begin position="1"/>
        <end position="22"/>
    </location>
</feature>
<reference evidence="4" key="1">
    <citation type="submission" date="2024-06" db="EMBL/GenBank/DDBJ databases">
        <title>Multi-omics analyses provide insights into the biosynthesis of the anticancer antibiotic pleurotin in Hohenbuehelia grisea.</title>
        <authorList>
            <person name="Weaver J.A."/>
            <person name="Alberti F."/>
        </authorList>
    </citation>
    <scope>NUCLEOTIDE SEQUENCE [LARGE SCALE GENOMIC DNA]</scope>
    <source>
        <strain evidence="4">T-177</strain>
    </source>
</reference>
<comment type="caution">
    <text evidence="3">The sequence shown here is derived from an EMBL/GenBank/DDBJ whole genome shotgun (WGS) entry which is preliminary data.</text>
</comment>
<name>A0ABR3JSA1_9AGAR</name>
<evidence type="ECO:0000313" key="3">
    <source>
        <dbReference type="EMBL" id="KAL0957971.1"/>
    </source>
</evidence>
<protein>
    <submittedName>
        <fullName evidence="3">Uncharacterized protein</fullName>
    </submittedName>
</protein>
<organism evidence="3 4">
    <name type="scientific">Hohenbuehelia grisea</name>
    <dbReference type="NCBI Taxonomy" id="104357"/>
    <lineage>
        <taxon>Eukaryota</taxon>
        <taxon>Fungi</taxon>
        <taxon>Dikarya</taxon>
        <taxon>Basidiomycota</taxon>
        <taxon>Agaricomycotina</taxon>
        <taxon>Agaricomycetes</taxon>
        <taxon>Agaricomycetidae</taxon>
        <taxon>Agaricales</taxon>
        <taxon>Pleurotineae</taxon>
        <taxon>Pleurotaceae</taxon>
        <taxon>Hohenbuehelia</taxon>
    </lineage>
</organism>
<proteinExistence type="predicted"/>
<dbReference type="EMBL" id="JASNQZ010000004">
    <property type="protein sequence ID" value="KAL0957971.1"/>
    <property type="molecule type" value="Genomic_DNA"/>
</dbReference>
<evidence type="ECO:0000313" key="4">
    <source>
        <dbReference type="Proteomes" id="UP001556367"/>
    </source>
</evidence>
<gene>
    <name evidence="3" type="ORF">HGRIS_000148</name>
</gene>
<feature type="compositionally biased region" description="Basic and acidic residues" evidence="1">
    <location>
        <begin position="180"/>
        <end position="195"/>
    </location>
</feature>
<feature type="compositionally biased region" description="Polar residues" evidence="1">
    <location>
        <begin position="146"/>
        <end position="157"/>
    </location>
</feature>
<accession>A0ABR3JSA1</accession>
<keyword evidence="4" id="KW-1185">Reference proteome</keyword>
<dbReference type="Proteomes" id="UP001556367">
    <property type="component" value="Unassembled WGS sequence"/>
</dbReference>
<sequence>MTLGCAFIFVAVLWCCRRRARKRRMASGGGHLGQQQQRQQRGWRWRLLRLGERIFGHTPTRVVARRRGHASWAAARESDAAKLQRLRDAEEARAEQDYDRYHSYGYSYPPPQPQRAPTGWRLRLLRLGERFFGHTPSRVVVVGNAHSPSMPTPTRTASGRPVHISAPVPLQSEALAALKRERERDAEEARAKQDYDQLLEQYDYPRPDDEALEPPRRLRDSVGSAPSMYSQMTGMPRRGPDPRQPVKAGVYSKLRK</sequence>
<evidence type="ECO:0000256" key="1">
    <source>
        <dbReference type="SAM" id="MobiDB-lite"/>
    </source>
</evidence>
<evidence type="ECO:0000256" key="2">
    <source>
        <dbReference type="SAM" id="SignalP"/>
    </source>
</evidence>